<reference evidence="1 2" key="1">
    <citation type="journal article" date="2017" name="Genome Biol. Evol.">
        <title>Phytophthora megakarya and P. palmivora, closely related causal agents of cacao black pod rot, underwent increases in genome sizes and gene numbers by different mechanisms.</title>
        <authorList>
            <person name="Ali S.S."/>
            <person name="Shao J."/>
            <person name="Lary D.J."/>
            <person name="Kronmiller B."/>
            <person name="Shen D."/>
            <person name="Strem M.D."/>
            <person name="Amoako-Attah I."/>
            <person name="Akrofi A.Y."/>
            <person name="Begoude B.A."/>
            <person name="Ten Hoopen G.M."/>
            <person name="Coulibaly K."/>
            <person name="Kebe B.I."/>
            <person name="Melnick R.L."/>
            <person name="Guiltinan M.J."/>
            <person name="Tyler B.M."/>
            <person name="Meinhardt L.W."/>
            <person name="Bailey B.A."/>
        </authorList>
    </citation>
    <scope>NUCLEOTIDE SEQUENCE [LARGE SCALE GENOMIC DNA]</scope>
    <source>
        <strain evidence="2">sbr112.9</strain>
    </source>
</reference>
<gene>
    <name evidence="1" type="ORF">PHPALM_18414</name>
</gene>
<dbReference type="AlphaFoldDB" id="A0A2P4XJT8"/>
<proteinExistence type="predicted"/>
<dbReference type="Proteomes" id="UP000237271">
    <property type="component" value="Unassembled WGS sequence"/>
</dbReference>
<evidence type="ECO:0000313" key="1">
    <source>
        <dbReference type="EMBL" id="POM65816.1"/>
    </source>
</evidence>
<comment type="caution">
    <text evidence="1">The sequence shown here is derived from an EMBL/GenBank/DDBJ whole genome shotgun (WGS) entry which is preliminary data.</text>
</comment>
<keyword evidence="2" id="KW-1185">Reference proteome</keyword>
<name>A0A2P4XJT8_9STRA</name>
<organism evidence="1 2">
    <name type="scientific">Phytophthora palmivora</name>
    <dbReference type="NCBI Taxonomy" id="4796"/>
    <lineage>
        <taxon>Eukaryota</taxon>
        <taxon>Sar</taxon>
        <taxon>Stramenopiles</taxon>
        <taxon>Oomycota</taxon>
        <taxon>Peronosporomycetes</taxon>
        <taxon>Peronosporales</taxon>
        <taxon>Peronosporaceae</taxon>
        <taxon>Phytophthora</taxon>
    </lineage>
</organism>
<protein>
    <submittedName>
        <fullName evidence="1">ATPase</fullName>
    </submittedName>
</protein>
<accession>A0A2P4XJT8</accession>
<dbReference type="EMBL" id="NCKW01009897">
    <property type="protein sequence ID" value="POM65816.1"/>
    <property type="molecule type" value="Genomic_DNA"/>
</dbReference>
<evidence type="ECO:0000313" key="2">
    <source>
        <dbReference type="Proteomes" id="UP000237271"/>
    </source>
</evidence>
<dbReference type="OrthoDB" id="115485at2759"/>
<sequence>MHLIGMAFPADSFLQLRDKTAGGQTCRSTSTGNKTAITNRAECIRQELDMLKLVTGGGLMPNSLPHSYGFESLKSGVRYRGADIFIYPERTRKQVRVAPQYVKTMVDMAISQLGRLGIKLPEEKRELS</sequence>